<proteinExistence type="predicted"/>
<gene>
    <name evidence="3" type="ORF">CDAR_211431</name>
</gene>
<evidence type="ECO:0000256" key="1">
    <source>
        <dbReference type="SAM" id="MobiDB-lite"/>
    </source>
</evidence>
<feature type="chain" id="PRO_5043786273" evidence="2">
    <location>
        <begin position="23"/>
        <end position="192"/>
    </location>
</feature>
<accession>A0AAV4P584</accession>
<evidence type="ECO:0000313" key="4">
    <source>
        <dbReference type="Proteomes" id="UP001054837"/>
    </source>
</evidence>
<evidence type="ECO:0000313" key="3">
    <source>
        <dbReference type="EMBL" id="GIX91188.1"/>
    </source>
</evidence>
<dbReference type="Proteomes" id="UP001054837">
    <property type="component" value="Unassembled WGS sequence"/>
</dbReference>
<protein>
    <submittedName>
        <fullName evidence="3">Uncharacterized protein</fullName>
    </submittedName>
</protein>
<keyword evidence="2" id="KW-0732">Signal</keyword>
<feature type="signal peptide" evidence="2">
    <location>
        <begin position="1"/>
        <end position="22"/>
    </location>
</feature>
<comment type="caution">
    <text evidence="3">The sequence shown here is derived from an EMBL/GenBank/DDBJ whole genome shotgun (WGS) entry which is preliminary data.</text>
</comment>
<evidence type="ECO:0000256" key="2">
    <source>
        <dbReference type="SAM" id="SignalP"/>
    </source>
</evidence>
<sequence length="192" mass="20980">MNVQVSLVWIMLVLRSPHTKDARLCRYPLLQYVRKKNAYGFISSATKGMGVVGVGCKEFSRGGGGGTHHPVDIHLVFASSRTIRKITKTVSPSIAFVCSGFIHRLSNPPKTCVPPIALGNPFFPQLQKQKQKFFVNIDADNYLINRAATFPSPLDGSMEHNDKSPSSVKEGLARGKKPSAAPRLNAPDGLEH</sequence>
<organism evidence="3 4">
    <name type="scientific">Caerostris darwini</name>
    <dbReference type="NCBI Taxonomy" id="1538125"/>
    <lineage>
        <taxon>Eukaryota</taxon>
        <taxon>Metazoa</taxon>
        <taxon>Ecdysozoa</taxon>
        <taxon>Arthropoda</taxon>
        <taxon>Chelicerata</taxon>
        <taxon>Arachnida</taxon>
        <taxon>Araneae</taxon>
        <taxon>Araneomorphae</taxon>
        <taxon>Entelegynae</taxon>
        <taxon>Araneoidea</taxon>
        <taxon>Araneidae</taxon>
        <taxon>Caerostris</taxon>
    </lineage>
</organism>
<reference evidence="3 4" key="1">
    <citation type="submission" date="2021-06" db="EMBL/GenBank/DDBJ databases">
        <title>Caerostris darwini draft genome.</title>
        <authorList>
            <person name="Kono N."/>
            <person name="Arakawa K."/>
        </authorList>
    </citation>
    <scope>NUCLEOTIDE SEQUENCE [LARGE SCALE GENOMIC DNA]</scope>
</reference>
<name>A0AAV4P584_9ARAC</name>
<dbReference type="EMBL" id="BPLQ01002306">
    <property type="protein sequence ID" value="GIX91188.1"/>
    <property type="molecule type" value="Genomic_DNA"/>
</dbReference>
<feature type="region of interest" description="Disordered" evidence="1">
    <location>
        <begin position="153"/>
        <end position="192"/>
    </location>
</feature>
<keyword evidence="4" id="KW-1185">Reference proteome</keyword>
<dbReference type="AlphaFoldDB" id="A0AAV4P584"/>